<proteinExistence type="predicted"/>
<evidence type="ECO:0000313" key="1">
    <source>
        <dbReference type="EMBL" id="MPC80392.1"/>
    </source>
</evidence>
<gene>
    <name evidence="1" type="ORF">E2C01_074970</name>
</gene>
<comment type="caution">
    <text evidence="1">The sequence shown here is derived from an EMBL/GenBank/DDBJ whole genome shotgun (WGS) entry which is preliminary data.</text>
</comment>
<accession>A0A5B7I9E7</accession>
<dbReference type="EMBL" id="VSRR010053880">
    <property type="protein sequence ID" value="MPC80392.1"/>
    <property type="molecule type" value="Genomic_DNA"/>
</dbReference>
<dbReference type="Proteomes" id="UP000324222">
    <property type="component" value="Unassembled WGS sequence"/>
</dbReference>
<dbReference type="AlphaFoldDB" id="A0A5B7I9E7"/>
<organism evidence="1 2">
    <name type="scientific">Portunus trituberculatus</name>
    <name type="common">Swimming crab</name>
    <name type="synonym">Neptunus trituberculatus</name>
    <dbReference type="NCBI Taxonomy" id="210409"/>
    <lineage>
        <taxon>Eukaryota</taxon>
        <taxon>Metazoa</taxon>
        <taxon>Ecdysozoa</taxon>
        <taxon>Arthropoda</taxon>
        <taxon>Crustacea</taxon>
        <taxon>Multicrustacea</taxon>
        <taxon>Malacostraca</taxon>
        <taxon>Eumalacostraca</taxon>
        <taxon>Eucarida</taxon>
        <taxon>Decapoda</taxon>
        <taxon>Pleocyemata</taxon>
        <taxon>Brachyura</taxon>
        <taxon>Eubrachyura</taxon>
        <taxon>Portunoidea</taxon>
        <taxon>Portunidae</taxon>
        <taxon>Portuninae</taxon>
        <taxon>Portunus</taxon>
    </lineage>
</organism>
<protein>
    <submittedName>
        <fullName evidence="1">Uncharacterized protein</fullName>
    </submittedName>
</protein>
<keyword evidence="2" id="KW-1185">Reference proteome</keyword>
<sequence>MVFVVPSPSRDIHRGSFGVADKEDKRPDVGFMASLCLTVEKYVQHRTQPLRVKNPADSLKHMKSHYSFFES</sequence>
<name>A0A5B7I9E7_PORTR</name>
<reference evidence="1 2" key="1">
    <citation type="submission" date="2019-05" db="EMBL/GenBank/DDBJ databases">
        <title>Another draft genome of Portunus trituberculatus and its Hox gene families provides insights of decapod evolution.</title>
        <authorList>
            <person name="Jeong J.-H."/>
            <person name="Song I."/>
            <person name="Kim S."/>
            <person name="Choi T."/>
            <person name="Kim D."/>
            <person name="Ryu S."/>
            <person name="Kim W."/>
        </authorList>
    </citation>
    <scope>NUCLEOTIDE SEQUENCE [LARGE SCALE GENOMIC DNA]</scope>
    <source>
        <tissue evidence="1">Muscle</tissue>
    </source>
</reference>
<evidence type="ECO:0000313" key="2">
    <source>
        <dbReference type="Proteomes" id="UP000324222"/>
    </source>
</evidence>